<comment type="caution">
    <text evidence="7">The sequence shown here is derived from an EMBL/GenBank/DDBJ whole genome shotgun (WGS) entry which is preliminary data.</text>
</comment>
<reference evidence="7 8" key="1">
    <citation type="submission" date="2019-07" db="EMBL/GenBank/DDBJ databases">
        <title>Genomes of Cafeteria roenbergensis.</title>
        <authorList>
            <person name="Fischer M.G."/>
            <person name="Hackl T."/>
            <person name="Roman M."/>
        </authorList>
    </citation>
    <scope>NUCLEOTIDE SEQUENCE [LARGE SCALE GENOMIC DNA]</scope>
    <source>
        <strain evidence="7 8">E4-10P</strain>
    </source>
</reference>
<dbReference type="GO" id="GO:0016020">
    <property type="term" value="C:membrane"/>
    <property type="evidence" value="ECO:0007669"/>
    <property type="project" value="UniProtKB-SubCell"/>
</dbReference>
<evidence type="ECO:0000256" key="2">
    <source>
        <dbReference type="ARBA" id="ARBA00007590"/>
    </source>
</evidence>
<feature type="transmembrane region" description="Helical" evidence="6">
    <location>
        <begin position="6"/>
        <end position="27"/>
    </location>
</feature>
<evidence type="ECO:0000313" key="7">
    <source>
        <dbReference type="EMBL" id="KAA0162502.1"/>
    </source>
</evidence>
<dbReference type="OrthoDB" id="5620at2759"/>
<dbReference type="InterPro" id="IPR005349">
    <property type="entry name" value="TMEM14"/>
</dbReference>
<sequence>MDRPPARATPAFTMAALTAGLGVYGYMSKRSMPSLVAGVAFGAVYAASGYLINNGRDEYGHIVGSAATTRTGRAGVAQPARGVSGGAI</sequence>
<name>A0A5A8DAA2_CAFRO</name>
<dbReference type="AlphaFoldDB" id="A0A5A8DAA2"/>
<evidence type="ECO:0000256" key="5">
    <source>
        <dbReference type="ARBA" id="ARBA00023136"/>
    </source>
</evidence>
<evidence type="ECO:0000313" key="8">
    <source>
        <dbReference type="Proteomes" id="UP000322899"/>
    </source>
</evidence>
<comment type="similarity">
    <text evidence="2">Belongs to the TMEM14 family.</text>
</comment>
<dbReference type="InterPro" id="IPR044890">
    <property type="entry name" value="TMEM14_sf"/>
</dbReference>
<organism evidence="7 8">
    <name type="scientific">Cafeteria roenbergensis</name>
    <name type="common">Marine flagellate</name>
    <dbReference type="NCBI Taxonomy" id="33653"/>
    <lineage>
        <taxon>Eukaryota</taxon>
        <taxon>Sar</taxon>
        <taxon>Stramenopiles</taxon>
        <taxon>Bigyra</taxon>
        <taxon>Opalozoa</taxon>
        <taxon>Bicosoecida</taxon>
        <taxon>Cafeteriaceae</taxon>
        <taxon>Cafeteria</taxon>
    </lineage>
</organism>
<evidence type="ECO:0000256" key="4">
    <source>
        <dbReference type="ARBA" id="ARBA00022989"/>
    </source>
</evidence>
<comment type="subcellular location">
    <subcellularLocation>
        <location evidence="1">Membrane</location>
    </subcellularLocation>
</comment>
<feature type="transmembrane region" description="Helical" evidence="6">
    <location>
        <begin position="34"/>
        <end position="52"/>
    </location>
</feature>
<dbReference type="Gene3D" id="1.10.10.1740">
    <property type="entry name" value="Transmembrane protein 14-like"/>
    <property type="match status" value="1"/>
</dbReference>
<evidence type="ECO:0000256" key="1">
    <source>
        <dbReference type="ARBA" id="ARBA00004370"/>
    </source>
</evidence>
<dbReference type="Pfam" id="PF03647">
    <property type="entry name" value="Tmemb_14"/>
    <property type="match status" value="1"/>
</dbReference>
<proteinExistence type="inferred from homology"/>
<keyword evidence="5 6" id="KW-0472">Membrane</keyword>
<evidence type="ECO:0000256" key="6">
    <source>
        <dbReference type="SAM" id="Phobius"/>
    </source>
</evidence>
<keyword evidence="4 6" id="KW-1133">Transmembrane helix</keyword>
<protein>
    <submittedName>
        <fullName evidence="7">Uncharacterized protein</fullName>
    </submittedName>
</protein>
<gene>
    <name evidence="7" type="ORF">FNF27_08062</name>
</gene>
<dbReference type="Proteomes" id="UP000322899">
    <property type="component" value="Unassembled WGS sequence"/>
</dbReference>
<dbReference type="EMBL" id="VLTO01000123">
    <property type="protein sequence ID" value="KAA0162502.1"/>
    <property type="molecule type" value="Genomic_DNA"/>
</dbReference>
<accession>A0A5A8DAA2</accession>
<keyword evidence="3 6" id="KW-0812">Transmembrane</keyword>
<evidence type="ECO:0000256" key="3">
    <source>
        <dbReference type="ARBA" id="ARBA00022692"/>
    </source>
</evidence>